<dbReference type="AlphaFoldDB" id="A0A167A6J2"/>
<proteinExistence type="predicted"/>
<keyword evidence="4" id="KW-1185">Reference proteome</keyword>
<accession>A0A167A6J2</accession>
<feature type="compositionally biased region" description="Low complexity" evidence="2">
    <location>
        <begin position="28"/>
        <end position="44"/>
    </location>
</feature>
<name>A0A167A6J2_METRR</name>
<evidence type="ECO:0000256" key="2">
    <source>
        <dbReference type="SAM" id="MobiDB-lite"/>
    </source>
</evidence>
<protein>
    <submittedName>
        <fullName evidence="3">Uncharacterized protein</fullName>
    </submittedName>
</protein>
<dbReference type="STRING" id="1081105.A0A167A6J2"/>
<dbReference type="OrthoDB" id="5377009at2759"/>
<sequence>MQTSPSPVNERSSPCRTPGQGQDVVCKSSKNSSRSATFSSSSAALTNFDYHNRGLRSLPAVSTGRQSWPEPASPTRQSPLRRSTVPGDVQVADDAPSSVPGSPSTLDYLRRRQAKMSLTGDGKEKEVLGGHARPGSRYMRRHDKAVAECPVDDQTATHESAPGKSRSPPTTAAPSPAANITQQKVSSPTSASRFSFFSMASTFKGLTSASPSVPKDDELMNLDIDGALFPDRSPSDSETFSPAAFRNLQTNATGLLRRFQAAYQDKAIAYQELRAEKDAQEDEKTEAETRATHLKMQLEGMARKAAETETMMQALMEELGREKRLRAEEKYGRDSSVLSSGMSTISEDLGAEDDQRKKYRRRSGATAKSDEAGFDTDEESVGEVSVFSRSRSPTLPASTSDAANIDNCNHGSMPVVPKHTMLEPPRPTRQSQPPMSAFQKLFKGISGDSGRDGERFGVQTCQNCQGQDVSVAWDTASLLRHENKGLKERVGELETAVDEALDVVMGLRL</sequence>
<comment type="caution">
    <text evidence="3">The sequence shown here is derived from an EMBL/GenBank/DDBJ whole genome shotgun (WGS) entry which is preliminary data.</text>
</comment>
<reference evidence="3 4" key="1">
    <citation type="journal article" date="2016" name="Genome Biol. Evol.">
        <title>Divergent and convergent evolution of fungal pathogenicity.</title>
        <authorList>
            <person name="Shang Y."/>
            <person name="Xiao G."/>
            <person name="Zheng P."/>
            <person name="Cen K."/>
            <person name="Zhan S."/>
            <person name="Wang C."/>
        </authorList>
    </citation>
    <scope>NUCLEOTIDE SEQUENCE [LARGE SCALE GENOMIC DNA]</scope>
    <source>
        <strain evidence="3 4">RCEF 4871</strain>
    </source>
</reference>
<feature type="compositionally biased region" description="Polar residues" evidence="2">
    <location>
        <begin position="387"/>
        <end position="410"/>
    </location>
</feature>
<feature type="compositionally biased region" description="Acidic residues" evidence="2">
    <location>
        <begin position="372"/>
        <end position="381"/>
    </location>
</feature>
<feature type="compositionally biased region" description="Polar residues" evidence="2">
    <location>
        <begin position="1"/>
        <end position="15"/>
    </location>
</feature>
<evidence type="ECO:0000313" key="3">
    <source>
        <dbReference type="EMBL" id="OAA38601.1"/>
    </source>
</evidence>
<organism evidence="3 4">
    <name type="scientific">Metarhizium rileyi (strain RCEF 4871)</name>
    <name type="common">Nomuraea rileyi</name>
    <dbReference type="NCBI Taxonomy" id="1649241"/>
    <lineage>
        <taxon>Eukaryota</taxon>
        <taxon>Fungi</taxon>
        <taxon>Dikarya</taxon>
        <taxon>Ascomycota</taxon>
        <taxon>Pezizomycotina</taxon>
        <taxon>Sordariomycetes</taxon>
        <taxon>Hypocreomycetidae</taxon>
        <taxon>Hypocreales</taxon>
        <taxon>Clavicipitaceae</taxon>
        <taxon>Metarhizium</taxon>
    </lineage>
</organism>
<evidence type="ECO:0000313" key="4">
    <source>
        <dbReference type="Proteomes" id="UP000243498"/>
    </source>
</evidence>
<dbReference type="OMA" id="SDWFQGK"/>
<gene>
    <name evidence="3" type="ORF">NOR_06629</name>
</gene>
<feature type="region of interest" description="Disordered" evidence="2">
    <location>
        <begin position="1"/>
        <end position="186"/>
    </location>
</feature>
<evidence type="ECO:0000256" key="1">
    <source>
        <dbReference type="SAM" id="Coils"/>
    </source>
</evidence>
<feature type="compositionally biased region" description="Low complexity" evidence="2">
    <location>
        <begin position="167"/>
        <end position="178"/>
    </location>
</feature>
<dbReference type="EMBL" id="AZHC01000025">
    <property type="protein sequence ID" value="OAA38601.1"/>
    <property type="molecule type" value="Genomic_DNA"/>
</dbReference>
<feature type="compositionally biased region" description="Polar residues" evidence="2">
    <location>
        <begin position="336"/>
        <end position="346"/>
    </location>
</feature>
<dbReference type="Proteomes" id="UP000243498">
    <property type="component" value="Unassembled WGS sequence"/>
</dbReference>
<feature type="region of interest" description="Disordered" evidence="2">
    <location>
        <begin position="329"/>
        <end position="411"/>
    </location>
</feature>
<keyword evidence="1" id="KW-0175">Coiled coil</keyword>
<feature type="coiled-coil region" evidence="1">
    <location>
        <begin position="263"/>
        <end position="318"/>
    </location>
</feature>